<feature type="transmembrane region" description="Helical" evidence="6">
    <location>
        <begin position="38"/>
        <end position="57"/>
    </location>
</feature>
<evidence type="ECO:0000256" key="3">
    <source>
        <dbReference type="ARBA" id="ARBA00022692"/>
    </source>
</evidence>
<feature type="domain" description="Polysaccharide chain length determinant N-terminal" evidence="7">
    <location>
        <begin position="31"/>
        <end position="92"/>
    </location>
</feature>
<keyword evidence="9" id="KW-1185">Reference proteome</keyword>
<gene>
    <name evidence="8" type="ORF">MMF97_02240</name>
</gene>
<keyword evidence="2" id="KW-1003">Cell membrane</keyword>
<dbReference type="PANTHER" id="PTHR32309">
    <property type="entry name" value="TYROSINE-PROTEIN KINASE"/>
    <property type="match status" value="1"/>
</dbReference>
<evidence type="ECO:0000313" key="9">
    <source>
        <dbReference type="Proteomes" id="UP001165460"/>
    </source>
</evidence>
<proteinExistence type="predicted"/>
<dbReference type="PANTHER" id="PTHR32309:SF31">
    <property type="entry name" value="CAPSULAR EXOPOLYSACCHARIDE FAMILY"/>
    <property type="match status" value="1"/>
</dbReference>
<evidence type="ECO:0000256" key="1">
    <source>
        <dbReference type="ARBA" id="ARBA00004651"/>
    </source>
</evidence>
<feature type="transmembrane region" description="Helical" evidence="6">
    <location>
        <begin position="343"/>
        <end position="364"/>
    </location>
</feature>
<dbReference type="Proteomes" id="UP001165460">
    <property type="component" value="Unassembled WGS sequence"/>
</dbReference>
<evidence type="ECO:0000256" key="5">
    <source>
        <dbReference type="ARBA" id="ARBA00023136"/>
    </source>
</evidence>
<evidence type="ECO:0000259" key="7">
    <source>
        <dbReference type="Pfam" id="PF02706"/>
    </source>
</evidence>
<evidence type="ECO:0000256" key="6">
    <source>
        <dbReference type="SAM" id="Phobius"/>
    </source>
</evidence>
<name>A0ABS9ZSN8_9SPHI</name>
<reference evidence="8" key="1">
    <citation type="submission" date="2022-03" db="EMBL/GenBank/DDBJ databases">
        <authorList>
            <person name="Woo C.Y."/>
        </authorList>
    </citation>
    <scope>NUCLEOTIDE SEQUENCE</scope>
    <source>
        <strain evidence="8">CYS-01</strain>
    </source>
</reference>
<dbReference type="InterPro" id="IPR050445">
    <property type="entry name" value="Bact_polysacc_biosynth/exp"/>
</dbReference>
<keyword evidence="3 6" id="KW-0812">Transmembrane</keyword>
<accession>A0ABS9ZSN8</accession>
<evidence type="ECO:0000313" key="8">
    <source>
        <dbReference type="EMBL" id="MCJ0741513.1"/>
    </source>
</evidence>
<organism evidence="8 9">
    <name type="scientific">Pedobacter montanisoli</name>
    <dbReference type="NCBI Taxonomy" id="2923277"/>
    <lineage>
        <taxon>Bacteria</taxon>
        <taxon>Pseudomonadati</taxon>
        <taxon>Bacteroidota</taxon>
        <taxon>Sphingobacteriia</taxon>
        <taxon>Sphingobacteriales</taxon>
        <taxon>Sphingobacteriaceae</taxon>
        <taxon>Pedobacter</taxon>
    </lineage>
</organism>
<evidence type="ECO:0000256" key="2">
    <source>
        <dbReference type="ARBA" id="ARBA00022475"/>
    </source>
</evidence>
<dbReference type="InterPro" id="IPR003856">
    <property type="entry name" value="LPS_length_determ_N"/>
</dbReference>
<protein>
    <submittedName>
        <fullName evidence="8">Wzz/FepE/Etk N-terminal domain-containing protein</fullName>
    </submittedName>
</protein>
<evidence type="ECO:0000256" key="4">
    <source>
        <dbReference type="ARBA" id="ARBA00022989"/>
    </source>
</evidence>
<comment type="caution">
    <text evidence="8">The sequence shown here is derived from an EMBL/GenBank/DDBJ whole genome shotgun (WGS) entry which is preliminary data.</text>
</comment>
<dbReference type="EMBL" id="JALGBH010000001">
    <property type="protein sequence ID" value="MCJ0741513.1"/>
    <property type="molecule type" value="Genomic_DNA"/>
</dbReference>
<keyword evidence="4 6" id="KW-1133">Transmembrane helix</keyword>
<sequence>MNNEAEKSSSYSQDEEISVKELIIKIQGWWHYLWSKKWTILVTGLIGGTLGLAYTFIKKPVYTASTTFVLESGDKAGGLSAYAGLASMVGIDLGGGGGGIFQGDNILELYKSRSMIQKTLLSPVNITSQEPLIERYIEINKLRNKWKKPELKNLKYVVDSLSESGFKEKDPKNKRLLDSIMGEVVEDINQKYLSVGKPDKKLAIIKVDVSSEDEEFAKQFNEELVKNVNDFYIQTKTKKSLENIAILQRKTDSVRKVMNGAIYSAAVVADATPNLNPTRQVQRAAPVQKAQFSAETNKAILGEMVKNLEMSKMALMRETPLIQVVDKPVYPLHEEKLGKVKGIALGGIIFGFLSVLVIITKRLYNLIINS</sequence>
<dbReference type="Pfam" id="PF02706">
    <property type="entry name" value="Wzz"/>
    <property type="match status" value="1"/>
</dbReference>
<comment type="subcellular location">
    <subcellularLocation>
        <location evidence="1">Cell membrane</location>
        <topology evidence="1">Multi-pass membrane protein</topology>
    </subcellularLocation>
</comment>
<keyword evidence="5 6" id="KW-0472">Membrane</keyword>
<dbReference type="RefSeq" id="WP_243358468.1">
    <property type="nucleotide sequence ID" value="NZ_JALGBH010000001.1"/>
</dbReference>